<dbReference type="Proteomes" id="UP000014463">
    <property type="component" value="Unassembled WGS sequence"/>
</dbReference>
<dbReference type="SUPFAM" id="SSF56399">
    <property type="entry name" value="ADP-ribosylation"/>
    <property type="match status" value="2"/>
</dbReference>
<dbReference type="Gene3D" id="3.10.350.10">
    <property type="entry name" value="LysM domain"/>
    <property type="match status" value="2"/>
</dbReference>
<dbReference type="CDD" id="cd02883">
    <property type="entry name" value="NUDIX_Hydrolase"/>
    <property type="match status" value="1"/>
</dbReference>
<feature type="compositionally biased region" description="Polar residues" evidence="2">
    <location>
        <begin position="1397"/>
        <end position="1406"/>
    </location>
</feature>
<dbReference type="InterPro" id="IPR018392">
    <property type="entry name" value="LysM"/>
</dbReference>
<dbReference type="InterPro" id="IPR000086">
    <property type="entry name" value="NUDIX_hydrolase_dom"/>
</dbReference>
<dbReference type="Gene3D" id="3.90.79.10">
    <property type="entry name" value="Nucleoside Triphosphate Pyrophosphohydrolase"/>
    <property type="match status" value="1"/>
</dbReference>
<accession>S2KZJ1</accession>
<reference evidence="5 6" key="1">
    <citation type="journal article" date="2013" name="Genome Announc.">
        <title>Draft genome sequence of the moderately halophilic gammaproteobacterium Halomonas anticariensis FP35.</title>
        <authorList>
            <person name="Tahrioui A."/>
            <person name="Quesada E."/>
            <person name="Llamas I."/>
        </authorList>
    </citation>
    <scope>NUCLEOTIDE SEQUENCE [LARGE SCALE GENOMIC DNA]</scope>
    <source>
        <strain evidence="6">DSM 16096 / CECT 5854 / LMG 22089 / FP35</strain>
    </source>
</reference>
<feature type="compositionally biased region" description="Polar residues" evidence="2">
    <location>
        <begin position="3477"/>
        <end position="3496"/>
    </location>
</feature>
<dbReference type="eggNOG" id="COG1051">
    <property type="taxonomic scope" value="Bacteria"/>
</dbReference>
<dbReference type="STRING" id="1121939.L861_13645"/>
<dbReference type="PROSITE" id="PS51782">
    <property type="entry name" value="LYSM"/>
    <property type="match status" value="2"/>
</dbReference>
<feature type="region of interest" description="Disordered" evidence="2">
    <location>
        <begin position="3255"/>
        <end position="3315"/>
    </location>
</feature>
<dbReference type="PROSITE" id="PS51462">
    <property type="entry name" value="NUDIX"/>
    <property type="match status" value="1"/>
</dbReference>
<feature type="region of interest" description="Disordered" evidence="2">
    <location>
        <begin position="437"/>
        <end position="471"/>
    </location>
</feature>
<feature type="compositionally biased region" description="Basic and acidic residues" evidence="2">
    <location>
        <begin position="3752"/>
        <end position="3761"/>
    </location>
</feature>
<protein>
    <recommendedName>
        <fullName evidence="7">LysM domain-containing protein</fullName>
    </recommendedName>
</protein>
<evidence type="ECO:0000256" key="1">
    <source>
        <dbReference type="SAM" id="Coils"/>
    </source>
</evidence>
<evidence type="ECO:0000256" key="2">
    <source>
        <dbReference type="SAM" id="MobiDB-lite"/>
    </source>
</evidence>
<dbReference type="InterPro" id="IPR036779">
    <property type="entry name" value="LysM_dom_sf"/>
</dbReference>
<comment type="caution">
    <text evidence="5">The sequence shown here is derived from an EMBL/GenBank/DDBJ whole genome shotgun (WGS) entry which is preliminary data.</text>
</comment>
<dbReference type="Pfam" id="PF01476">
    <property type="entry name" value="LysM"/>
    <property type="match status" value="1"/>
</dbReference>
<feature type="compositionally biased region" description="Basic and acidic residues" evidence="2">
    <location>
        <begin position="1488"/>
        <end position="1498"/>
    </location>
</feature>
<feature type="compositionally biased region" description="Basic and acidic residues" evidence="2">
    <location>
        <begin position="2853"/>
        <end position="2866"/>
    </location>
</feature>
<dbReference type="GO" id="GO:0003824">
    <property type="term" value="F:catalytic activity"/>
    <property type="evidence" value="ECO:0007669"/>
    <property type="project" value="UniProtKB-ARBA"/>
</dbReference>
<evidence type="ECO:0008006" key="7">
    <source>
        <dbReference type="Google" id="ProtNLM"/>
    </source>
</evidence>
<feature type="region of interest" description="Disordered" evidence="2">
    <location>
        <begin position="2968"/>
        <end position="3008"/>
    </location>
</feature>
<evidence type="ECO:0000313" key="5">
    <source>
        <dbReference type="EMBL" id="EPC00829.1"/>
    </source>
</evidence>
<proteinExistence type="predicted"/>
<feature type="region of interest" description="Disordered" evidence="2">
    <location>
        <begin position="2852"/>
        <end position="2907"/>
    </location>
</feature>
<dbReference type="Gene3D" id="3.90.210.10">
    <property type="entry name" value="Heat-Labile Enterotoxin, subunit A"/>
    <property type="match status" value="2"/>
</dbReference>
<keyword evidence="1" id="KW-0175">Coiled coil</keyword>
<dbReference type="SUPFAM" id="SSF55811">
    <property type="entry name" value="Nudix"/>
    <property type="match status" value="1"/>
</dbReference>
<feature type="domain" description="LysM" evidence="4">
    <location>
        <begin position="304"/>
        <end position="354"/>
    </location>
</feature>
<feature type="compositionally biased region" description="Polar residues" evidence="2">
    <location>
        <begin position="2990"/>
        <end position="3001"/>
    </location>
</feature>
<feature type="region of interest" description="Disordered" evidence="2">
    <location>
        <begin position="3728"/>
        <end position="3797"/>
    </location>
</feature>
<feature type="region of interest" description="Disordered" evidence="2">
    <location>
        <begin position="2086"/>
        <end position="2107"/>
    </location>
</feature>
<dbReference type="Pfam" id="PF00293">
    <property type="entry name" value="NUDIX"/>
    <property type="match status" value="1"/>
</dbReference>
<keyword evidence="6" id="KW-1185">Reference proteome</keyword>
<name>S2KZJ1_LITA3</name>
<dbReference type="Pfam" id="PF16013">
    <property type="entry name" value="DUF4781"/>
    <property type="match status" value="1"/>
</dbReference>
<sequence length="3848" mass="423454">MRPIPLRPFRLPTSSQDDLPTNAFSMALELAQRITTARQSQAPGNGTSSGATIHKIQSGNTTVDVGGDYGYTLPNLELMVPVLHDNSDVEVEDDTLKIRDEALFQAVKTAVEPWDDYLESDEGVRQLQAGAEGDGAVEDIAENIADDVGEDIAEDVIEDVTQGQSLDEVAESRGMSRGQLIAQLEAAGFDVTTIKPSSDNGDVEGVEIRQTPADEGAESGKLIVGSYDDHHHDARTIRYTDADGNKIRRVEYADGEISESVTDTEGTETTTVTKPDGTVVETVIEPNGRQTKTTTEPPEDGKLITHDVKPGESLSEIAGQYEGVEGWQDLEPDNRNFFSGRDPNLIRPGEEITIGGGRSTVEVTNNGYTLTTKPDGEMTLTDDAGDVELQIETGTPGEGLVQTLLALDLDDSNPQQEREAEVVKTAIEAYLAREHQATAAQTAQDSQEAKRAAMEEYGQGRPATPSIEKDEQGNEVVNLYGNPPPGKAPSGGSWVLMNGTWMDPKVAEATIAENIALIELAEAQTNAEQNEATLDIYALNSDYGQSIDNAKRTLNEALLPYGLSWVKPNPQETLADTRNRRDNANTRLESLGDIKDEYEQVQDLLEDAEQLKLPEQKLPRPPLAAGHHPFSFTRDDLEGDLEDAQDGAAHSEVMALFSNITVHMTRGNKKFADYRLDILRQEKSNTEPESDRYKKLEKEIAETETYRDSAAEGLELAEAHSEFLTAGAKARKYDAQAIDLKQRIFEQYVSENLDFIKFDDPEYDEYRRGGGDPLGKLVKVEVVEREEEGHQLWLVMTFEHGTDERQLTFDPDVGGVDIDVGEERINDPLNQAWQELLAGEKNSCNNHELGASDNSWIGASENELSAGERFHRILAEQATTKEDLITEVDNLEEKLADLLQPADSSQPKMLDKAFPENIKPVEITIEGQDVQVAPEVAANYEQYGMDALINSDLPVRIQVENDDKEPEWRWVDPEVVSTQAALDTARDHFDERLDKAENFRNTVEAAADKFEFYQTQPLKLMEDSESTQHSADLDNTYLDEHRDQALDAYELQFQAFFDKGYNGKFRSVTEHQLEAVVTQEFGINSSPRSVIQEVQRLGGDTPDISVVKFFYLDPHLGEQQHSLIAVKDSAEKTYYVDAMGMKFSSLDDFQDNNRQFSENGRLVVPRNLEMKPDENGRIPLDVVKARNVSITEKVTDRAVMAATTVATATSFFVPGAAPIAVLGSAYLIGRSGYQLDNYMAHGGEREDSESQDHILGMITNTLPMVSNAARTIGMYRAYRAAEVPMSMGTALRASMGGVRTKSATFNLGFRRFDFEASPHAGNINTYYTSSSLSNLFARETDKWAIGVGTLLMARELDRLVAHGYQMSSVDLWNAWSGLGIGFAGTFLGIRGHWMTRPNQLSSQNGPHSGPRTDNETQGSPNDPTGNGPNEGPDAGMVVYEVGADGVYRPTDERAYHDPSKPVIRHEDIPDSDVSQAARTTQDIAAQPARDHQELEIYHPSHPTRSQSSSPEISESAAISHNGSSPRHSYRTIQVGGEPVEVKFLSGQPPKGDENVYVLQEGGPRVSAEELVATGKTHIIKFNPNTQAWEGVPLVLGASEDHVVNEYSKKTLQQENSKIAISSQGVTRRSESSPLGFQPLQRVTREKVEIGTRDQLLSSGLPVIEDPAGILYLPQTGKPVPGPDVAIKNQSKTATTHPFREPIASSPEQKGAFHTAYPLKKSDYPLKEWMAIYTPENGLFYTEARQTDTQWVYRPNHERRAATNAVMIRPDIHVISALGTRDTLFDLQGNAITTISDLRRRPLTPQRLANRLSENFGLDEKAYTPGQPVALLAEYTGAEGRKSFAQQLANELHAPVYGLQGSFEKRQWLLFFPDRLSQPVLQPDFETPHISSQGEQAVRIKWNLLEKRNSAELEVLSHDDPVKIDTFLAPQDSFVINAHAQELFQRGPENIATLARETGYNGDSVAVLLTLSPTEETRQFARDLAEKLSGPVLVMTDKAWRPGGHAIDKNTVSVSRVEGAANRRIELDAKGRIGFLDTQENQKSMLWLNFGPLERSYKYFERKQGQMDDVRLNIFEVPKSTLEEIRRNSVRQSQANEEGNTDKPVLGDWHESPDQFGLRWEQAKHLESLIIPESVKIVTSSHENSGKEYLASRPHPKLDEFGREIIIKSPTHASSPETWNSSSQVATFIPGGVDPDLLNGIAMEAWKAPTTIEGWRKVPGLNPKLHEPEAHPGIKKAGVVIVEPDGRIWIIESTNHFAGSRTFPKGTVDEGLSLQATAIKEAYEETGLHVELLHHLIDDKPKESKTTTRYYVARRLAGTPSEMGWESQGIYLVPHEQMMGTLGTRRDRRIFSVLSRSGHDLSSYPLKNEGLNQGKDEGLDVLDLGANQPAASEFDTIRLSDETGKFIEARVLGHPPESAENIYIRPAIGPHPRGDESGVKHKTHILHQGPDNEAFVMPWIRGASEPSRPKRPQSDDSLPSPTEALRGRDSADGSVASKFIYRLDSRNPETVFQEGFLPRFGAWTNKYSDLKEAVTAHLWAEDSVFVSTSRELQIAKGAGEENEWIYVIVDPETGIVVDKLLGSHDWEGASEVVYDAIPSEYIVGARQLGENKKLRPRNKQDGVISEPTWANVFTDGFVRNPNFDPSLWPNSRIDSERRTTLHDQGPTADRVVRHTDDLGAISPFGSDATSGRPAVNKSSPDYRPEALRARLPRAIEEAFSPTPDHDEPTVIFRGDTRTPEDIFSNGFNEEGQPFPSGVISTSLSAREAKGFAKGEDEEGNLDGTGGWLYTIIEDVSDGDIVYSLPVQGRFPSDRDHYEVPFPSEVPPENILAARQVDFDGRLFGPVVYNPNFKDPSRLPDEVGRDGGDGSPRSLSAAYHPASDSNARSNEPAATAFTRPSLPEPTPSFQLPHIIADVAPPQPARVTLSAEYTPLPPIKYFIDGNEISLDHSDSTVPLVHVTQYVAPATTARKAAASEQPNQPGRDTPPPTTQVSLKSPTTTEDVGRNYGGIRRRLHETWNRTRRGDDLERSWSPGQYAREMMDKSPTLRRLYEEAVHQHGVNIRLGPEGDGTYYTPYYSEILIDRALATQSDVLLISLAHELSHAVSHQRGSVSSARPGTLLTATPGRLLPVLRLQDGNGVVRGREDMHSEAVETTVAAHLQDEGAAVLTALQVRDEWLRAGETLADDVTDPTVTWDTHVSRIYKDYRDGRLSWQEATVNLGKIIEDLPTSDKESVSYGYDYRQQEHDYYDAKEAERWQAGVSSSPQSGSRPGGPSTFMAARSPGAQPTGPERGSASPTPQAKVVHTSAPPEGQPRLYRIDDLDALRQAVSSGEIPVGNYLHVIRTQRTTDTFTLNDGKVPYSGRIQDDGQIRWPAGRTGHVDDISVTTPNTEGRQVVQVRSEGADGQRTHYVRSNDDVYIVVTELSAKQVRERLRSGSGLSFAEYSGMGAWNVPGALPVTQQVSVFTPKPFKPLDSTLPQSQKNVLGNPKTGNVTSLPPKRDGSQNAIRAVLMGVGGIGAYFSLAAPPHISMPLNALATAVRGASLGIRSLAPDETAVDTVRGRVHRGIEFVTLAINNPNSASQLTEMGNIVDTSSSALFVGGNTLYLYKTYRESVTGQPFMPWADDFALPMFGIGSGLYTASSGVDLLNNGGLMAAGHTTAGTLFTAGSTLLWFRDSHIGKKVRPFKSSEPAQSSESSPKKRDIITFTTFGPGLIGGGLLAASSLFDDEEEKPSDDTTPTPPNTDEPLPGKPDDSNRDEPTPPENEEPQPDSPDDAVEDGETDDDGRFNPGLKDSADYEEIIVQPGQTMGGIVLRHGHDIAEVVELNMGHIPNPSVLYPGDRIYLPR</sequence>
<dbReference type="Pfam" id="PF22596">
    <property type="entry name" value="Scabin-like"/>
    <property type="match status" value="1"/>
</dbReference>
<feature type="compositionally biased region" description="Acidic residues" evidence="2">
    <location>
        <begin position="3765"/>
        <end position="3785"/>
    </location>
</feature>
<dbReference type="EMBL" id="ASTJ01000039">
    <property type="protein sequence ID" value="EPC00829.1"/>
    <property type="molecule type" value="Genomic_DNA"/>
</dbReference>
<dbReference type="InterPro" id="IPR031962">
    <property type="entry name" value="DUF4781"/>
</dbReference>
<feature type="compositionally biased region" description="Low complexity" evidence="2">
    <location>
        <begin position="1505"/>
        <end position="1519"/>
    </location>
</feature>
<feature type="coiled-coil region" evidence="1">
    <location>
        <begin position="874"/>
        <end position="901"/>
    </location>
</feature>
<evidence type="ECO:0000259" key="4">
    <source>
        <dbReference type="PROSITE" id="PS51782"/>
    </source>
</evidence>
<dbReference type="OrthoDB" id="6934663at2"/>
<feature type="region of interest" description="Disordered" evidence="2">
    <location>
        <begin position="3685"/>
        <end position="3705"/>
    </location>
</feature>
<organism evidence="5 6">
    <name type="scientific">Litchfieldella anticariensis (strain DSM 16096 / CECT 5854 / CIP 108499 / LMG 22089 / FP35)</name>
    <name type="common">Halomonas anticariensis</name>
    <dbReference type="NCBI Taxonomy" id="1121939"/>
    <lineage>
        <taxon>Bacteria</taxon>
        <taxon>Pseudomonadati</taxon>
        <taxon>Pseudomonadota</taxon>
        <taxon>Gammaproteobacteria</taxon>
        <taxon>Oceanospirillales</taxon>
        <taxon>Halomonadaceae</taxon>
        <taxon>Litchfieldella</taxon>
    </lineage>
</organism>
<feature type="compositionally biased region" description="Polar residues" evidence="2">
    <location>
        <begin position="1472"/>
        <end position="1483"/>
    </location>
</feature>
<feature type="region of interest" description="Disordered" evidence="2">
    <location>
        <begin position="1397"/>
        <end position="1436"/>
    </location>
</feature>
<feature type="compositionally biased region" description="Low complexity" evidence="2">
    <location>
        <begin position="3689"/>
        <end position="3698"/>
    </location>
</feature>
<feature type="domain" description="LysM" evidence="4">
    <location>
        <begin position="3800"/>
        <end position="3846"/>
    </location>
</feature>
<dbReference type="SMART" id="SM00257">
    <property type="entry name" value="LysM"/>
    <property type="match status" value="2"/>
</dbReference>
<dbReference type="InterPro" id="IPR015797">
    <property type="entry name" value="NUDIX_hydrolase-like_dom_sf"/>
</dbReference>
<feature type="region of interest" description="Disordered" evidence="2">
    <location>
        <begin position="2680"/>
        <end position="2702"/>
    </location>
</feature>
<feature type="region of interest" description="Disordered" evidence="2">
    <location>
        <begin position="2462"/>
        <end position="2490"/>
    </location>
</feature>
<feature type="domain" description="Nudix hydrolase" evidence="3">
    <location>
        <begin position="2231"/>
        <end position="2355"/>
    </location>
</feature>
<feature type="region of interest" description="Disordered" evidence="2">
    <location>
        <begin position="1449"/>
        <end position="1530"/>
    </location>
</feature>
<dbReference type="InterPro" id="IPR054695">
    <property type="entry name" value="Pierisin-like_dom"/>
</dbReference>
<evidence type="ECO:0000313" key="6">
    <source>
        <dbReference type="Proteomes" id="UP000014463"/>
    </source>
</evidence>
<dbReference type="PATRIC" id="fig|1121939.11.peg.3907"/>
<feature type="compositionally biased region" description="Basic and acidic residues" evidence="2">
    <location>
        <begin position="1449"/>
        <end position="1468"/>
    </location>
</feature>
<gene>
    <name evidence="5" type="ORF">L861_13645</name>
</gene>
<feature type="compositionally biased region" description="Low complexity" evidence="2">
    <location>
        <begin position="3262"/>
        <end position="3275"/>
    </location>
</feature>
<evidence type="ECO:0000259" key="3">
    <source>
        <dbReference type="PROSITE" id="PS51462"/>
    </source>
</evidence>
<feature type="region of interest" description="Disordered" evidence="2">
    <location>
        <begin position="3476"/>
        <end position="3502"/>
    </location>
</feature>
<feature type="compositionally biased region" description="Polar residues" evidence="2">
    <location>
        <begin position="1415"/>
        <end position="1427"/>
    </location>
</feature>